<dbReference type="Pfam" id="PF02954">
    <property type="entry name" value="HTH_8"/>
    <property type="match status" value="1"/>
</dbReference>
<dbReference type="InterPro" id="IPR011006">
    <property type="entry name" value="CheY-like_superfamily"/>
</dbReference>
<evidence type="ECO:0000313" key="4">
    <source>
        <dbReference type="EMBL" id="KAA0677073.1"/>
    </source>
</evidence>
<feature type="domain" description="Response regulatory" evidence="3">
    <location>
        <begin position="5"/>
        <end position="130"/>
    </location>
</feature>
<dbReference type="InterPro" id="IPR050595">
    <property type="entry name" value="Bact_response_regulator"/>
</dbReference>
<dbReference type="InterPro" id="IPR001789">
    <property type="entry name" value="Sig_transdc_resp-reg_receiver"/>
</dbReference>
<keyword evidence="1 2" id="KW-0597">Phosphoprotein</keyword>
<dbReference type="PANTHER" id="PTHR44591">
    <property type="entry name" value="STRESS RESPONSE REGULATOR PROTEIN 1"/>
    <property type="match status" value="1"/>
</dbReference>
<dbReference type="SUPFAM" id="SSF46689">
    <property type="entry name" value="Homeodomain-like"/>
    <property type="match status" value="1"/>
</dbReference>
<dbReference type="Pfam" id="PF00072">
    <property type="entry name" value="Response_reg"/>
    <property type="match status" value="1"/>
</dbReference>
<keyword evidence="5" id="KW-1185">Reference proteome</keyword>
<dbReference type="Gene3D" id="3.40.50.2300">
    <property type="match status" value="1"/>
</dbReference>
<dbReference type="OrthoDB" id="9805953at2"/>
<dbReference type="InterPro" id="IPR002197">
    <property type="entry name" value="HTH_Fis"/>
</dbReference>
<evidence type="ECO:0000259" key="3">
    <source>
        <dbReference type="PROSITE" id="PS50110"/>
    </source>
</evidence>
<proteinExistence type="predicted"/>
<protein>
    <submittedName>
        <fullName evidence="4">Response regulator</fullName>
    </submittedName>
</protein>
<name>A0A9W7NGC7_9PROT</name>
<dbReference type="InterPro" id="IPR009057">
    <property type="entry name" value="Homeodomain-like_sf"/>
</dbReference>
<reference evidence="4 5" key="1">
    <citation type="submission" date="2018-07" db="EMBL/GenBank/DDBJ databases">
        <title>Genome sequence of Azospirillum sp. ATCC 49961.</title>
        <authorList>
            <person name="Sant'Anna F.H."/>
            <person name="Baldani J.I."/>
            <person name="Zilli J.E."/>
            <person name="Reis V.M."/>
            <person name="Hartmann A."/>
            <person name="Cruz L."/>
            <person name="de Souza E.M."/>
            <person name="de Oliveira Pedrosa F."/>
            <person name="Passaglia L.M.P."/>
        </authorList>
    </citation>
    <scope>NUCLEOTIDE SEQUENCE [LARGE SCALE GENOMIC DNA]</scope>
    <source>
        <strain evidence="4 5">ATCC 49961</strain>
    </source>
</reference>
<dbReference type="AlphaFoldDB" id="A0A9W7NGC7"/>
<accession>A0A9W7NGC7</accession>
<dbReference type="Proteomes" id="UP000480854">
    <property type="component" value="Unassembled WGS sequence"/>
</dbReference>
<evidence type="ECO:0000256" key="2">
    <source>
        <dbReference type="PROSITE-ProRule" id="PRU00169"/>
    </source>
</evidence>
<dbReference type="SUPFAM" id="SSF52172">
    <property type="entry name" value="CheY-like"/>
    <property type="match status" value="1"/>
</dbReference>
<dbReference type="EMBL" id="QOKW01000027">
    <property type="protein sequence ID" value="KAA0677073.1"/>
    <property type="molecule type" value="Genomic_DNA"/>
</dbReference>
<dbReference type="GO" id="GO:0043565">
    <property type="term" value="F:sequence-specific DNA binding"/>
    <property type="evidence" value="ECO:0007669"/>
    <property type="project" value="InterPro"/>
</dbReference>
<evidence type="ECO:0000313" key="5">
    <source>
        <dbReference type="Proteomes" id="UP000480854"/>
    </source>
</evidence>
<comment type="caution">
    <text evidence="4">The sequence shown here is derived from an EMBL/GenBank/DDBJ whole genome shotgun (WGS) entry which is preliminary data.</text>
</comment>
<dbReference type="CDD" id="cd00156">
    <property type="entry name" value="REC"/>
    <property type="match status" value="1"/>
</dbReference>
<dbReference type="GO" id="GO:0000160">
    <property type="term" value="P:phosphorelay signal transduction system"/>
    <property type="evidence" value="ECO:0007669"/>
    <property type="project" value="InterPro"/>
</dbReference>
<dbReference type="Gene3D" id="1.10.10.60">
    <property type="entry name" value="Homeodomain-like"/>
    <property type="match status" value="1"/>
</dbReference>
<dbReference type="PRINTS" id="PR01590">
    <property type="entry name" value="HTHFIS"/>
</dbReference>
<dbReference type="PROSITE" id="PS50110">
    <property type="entry name" value="RESPONSE_REGULATORY"/>
    <property type="match status" value="1"/>
</dbReference>
<dbReference type="SMART" id="SM00448">
    <property type="entry name" value="REC"/>
    <property type="match status" value="1"/>
</dbReference>
<gene>
    <name evidence="4" type="ORF">DS843_24890</name>
</gene>
<dbReference type="RefSeq" id="WP_149471534.1">
    <property type="nucleotide sequence ID" value="NZ_QOKW01000027.1"/>
</dbReference>
<evidence type="ECO:0000256" key="1">
    <source>
        <dbReference type="ARBA" id="ARBA00022553"/>
    </source>
</evidence>
<organism evidence="4 5">
    <name type="scientific">Roseomonas genomospecies 6</name>
    <dbReference type="NCBI Taxonomy" id="214106"/>
    <lineage>
        <taxon>Bacteria</taxon>
        <taxon>Pseudomonadati</taxon>
        <taxon>Pseudomonadota</taxon>
        <taxon>Alphaproteobacteria</taxon>
        <taxon>Acetobacterales</taxon>
        <taxon>Roseomonadaceae</taxon>
        <taxon>Roseomonas</taxon>
    </lineage>
</organism>
<dbReference type="PANTHER" id="PTHR44591:SF23">
    <property type="entry name" value="CHEY SUBFAMILY"/>
    <property type="match status" value="1"/>
</dbReference>
<feature type="modified residue" description="4-aspartylphosphate" evidence="2">
    <location>
        <position position="59"/>
    </location>
</feature>
<sequence>MVPRTLLVVDDDPTLEDRVRNALPVCRIVVASGVADALEAVRAHRPPVVALSVDLAQLDPHPDGQGSNGAGDGLDALSLILGEAPSIKIIALVPQDQRVLAVRAVARGAHDVCGKPIDAQELAGVVQRAFQRADLELEGRRLNTGDAPPTLRVLRDETERRALLDSLARSGGNLSATARLLGVSRPTLYSLLRQHGIRAE</sequence>